<sequence>MLRKYRLVVLVAVLALALFSCTKCQPEEIGHAPDSPCNPYPPDSTTNVEHTTLDVTLSWTAADPNSGDVLTCARYFDTLNPPENQIAAGLTASSYFMTGLKPVVSGH</sequence>
<reference evidence="2" key="1">
    <citation type="submission" date="2020-07" db="EMBL/GenBank/DDBJ databases">
        <title>Huge and variable diversity of episymbiotic CPR bacteria and DPANN archaea in groundwater ecosystems.</title>
        <authorList>
            <person name="He C.Y."/>
            <person name="Keren R."/>
            <person name="Whittaker M."/>
            <person name="Farag I.F."/>
            <person name="Doudna J."/>
            <person name="Cate J.H.D."/>
            <person name="Banfield J.F."/>
        </authorList>
    </citation>
    <scope>NUCLEOTIDE SEQUENCE</scope>
    <source>
        <strain evidence="2">NC_groundwater_1520_Pr4_B-0.1um_53_5</strain>
    </source>
</reference>
<feature type="signal peptide" evidence="1">
    <location>
        <begin position="1"/>
        <end position="22"/>
    </location>
</feature>
<evidence type="ECO:0008006" key="4">
    <source>
        <dbReference type="Google" id="ProtNLM"/>
    </source>
</evidence>
<name>A0A933IDC1_UNCT6</name>
<dbReference type="Proteomes" id="UP000736328">
    <property type="component" value="Unassembled WGS sequence"/>
</dbReference>
<evidence type="ECO:0000313" key="2">
    <source>
        <dbReference type="EMBL" id="MBI4727737.1"/>
    </source>
</evidence>
<gene>
    <name evidence="2" type="ORF">HY768_11060</name>
</gene>
<dbReference type="AlphaFoldDB" id="A0A933IDC1"/>
<keyword evidence="1" id="KW-0732">Signal</keyword>
<proteinExistence type="predicted"/>
<evidence type="ECO:0000256" key="1">
    <source>
        <dbReference type="SAM" id="SignalP"/>
    </source>
</evidence>
<evidence type="ECO:0000313" key="3">
    <source>
        <dbReference type="Proteomes" id="UP000736328"/>
    </source>
</evidence>
<dbReference type="PROSITE" id="PS51257">
    <property type="entry name" value="PROKAR_LIPOPROTEIN"/>
    <property type="match status" value="1"/>
</dbReference>
<feature type="chain" id="PRO_5037804387" description="Fibronectin type-III domain-containing protein" evidence="1">
    <location>
        <begin position="23"/>
        <end position="107"/>
    </location>
</feature>
<dbReference type="EMBL" id="JACQXR010000153">
    <property type="protein sequence ID" value="MBI4727737.1"/>
    <property type="molecule type" value="Genomic_DNA"/>
</dbReference>
<comment type="caution">
    <text evidence="2">The sequence shown here is derived from an EMBL/GenBank/DDBJ whole genome shotgun (WGS) entry which is preliminary data.</text>
</comment>
<organism evidence="2 3">
    <name type="scientific">candidate division TA06 bacterium</name>
    <dbReference type="NCBI Taxonomy" id="2250710"/>
    <lineage>
        <taxon>Bacteria</taxon>
        <taxon>Bacteria division TA06</taxon>
    </lineage>
</organism>
<protein>
    <recommendedName>
        <fullName evidence="4">Fibronectin type-III domain-containing protein</fullName>
    </recommendedName>
</protein>
<accession>A0A933IDC1</accession>